<dbReference type="InterPro" id="IPR057888">
    <property type="entry name" value="crAss_MUZ_C"/>
</dbReference>
<name>A0A7M1RZA0_9CAUD</name>
<dbReference type="Proteomes" id="UP000593627">
    <property type="component" value="Segment"/>
</dbReference>
<proteinExistence type="predicted"/>
<dbReference type="GeneID" id="65129777"/>
<accession>A0A7M1RZA0</accession>
<organism evidence="3 4">
    <name type="scientific">uncultured phage cr112_1</name>
    <dbReference type="NCBI Taxonomy" id="2772072"/>
    <lineage>
        <taxon>Viruses</taxon>
        <taxon>Duplodnaviria</taxon>
        <taxon>Heunggongvirae</taxon>
        <taxon>Uroviricota</taxon>
        <taxon>Caudoviricetes</taxon>
        <taxon>Crassvirales</taxon>
        <taxon>Steigviridae</taxon>
        <taxon>Asinivirinae</taxon>
        <taxon>Kehishuvirus</taxon>
        <taxon>Kehishuvirus splanchnicus</taxon>
    </lineage>
</organism>
<dbReference type="InterPro" id="IPR057889">
    <property type="entry name" value="crAss_MUZ_N"/>
</dbReference>
<evidence type="ECO:0000259" key="1">
    <source>
        <dbReference type="Pfam" id="PF25729"/>
    </source>
</evidence>
<sequence>MESKVVQFIPKGMNRDISKSKLSNNYMYDAMNIRITAREHSTALSITNEKGNKEVTITPTQIEGQYIGSAILNNYVVIFTTNSGTDRIYRLEYKPSNFFESKLLFQGNLGFNVEYPIEALSIYENDNIQKIYWTDGLNRPRVINIIADPSGYTNNSFDFVQVLGLKETLKVSRIDTANGVFAPGVIQYAMTYFNKYGQESNIFATSDLLYTSFGDRGGSPEDKVSNSFRIELSNVDTSFEYIRLYSIYRTSIDATPVVKNVADIVISGSTVSYVDTNTTGSSMDPTELLYVGGEDVVFKTMTQKDNTLFLGNYKINRKLVTPTIKNSLRGGTINFSTKDLYANEVYGTYPYINQLKFSSSQITTFKYGETYRFGIQFQHKTGKWSEAIFINDSVVNQHPSTINVMSSGGRARYKLVTGYYDLNNATTIQQLVDLGYIRARGVVVYPSPSDRTILCQGIVCPTVANIKDRINNSPYAQSSWFCRPFAPGNISTQDWDKIPSPLACIHNYPLSQARARGSEIQSNDAINRTFDSYKKFSSTQERLNYVSPYDDQFVVDQNIVTFHSPDIEFNDDLQSIDGQSVKFRIVGVISLDALQSDVSVLAETPNPDPSDLGLYKPFIQVNSTSLGNDQGWKVLSSAPLWMAKGKKDANNLFSFPVGWMVYPWHRNGSLVNVGNVAEGEKIPAKLKQKKLSNLRYSLTTSYFDISKVWYAERDDENHNGITNVSIFNSNEVSLIKINPPTNSGLGNLNYYGNVDRVLAPGFYGEWIDSKGYTIYLAGWNGGSGYENGDYNTIFNSSVVSTYNLTEITNNNMKYFTEPISMKYKSTPHAVFAFNYTAKRQQVILPDNGNNPISTAIGGVDVNVPPVWLDSFPTTETLPIYQDIISGATSAGLWIGELYNDNVVNRFGGTSEEALEANRWVAAGPVVNLVNGSSAVTSARIIYNEGDTYFQRYDCLKTYPFTLEDQNSMTEIISFMCETRVNIDGRYDRNRGQSNNLVMTPQNFNLLNPVYSQKNNFFNYRSINYNRYNIDYFPNSITWTKTKSLGELTDTWTNITVASTLDLDGDKGELRLLEKLGNEIFSFQDKGIANILFNSRVQIPTSEGVPIEISNSYKVDGKRYVTIAHGLQNKWAKTITPSGMYFIDNITNDIMLFNGQQLSSISSEKGFRTFIGETNSLTEWNSRDFSNYIIQYDATNDDVYFIKNDTCLCYSELLQEFTSFFNYENVPFMFNMNGNFYSYKNNTIWQHELGDYNSFYGELKPYYVTVVCNPEEPYDKIFNVVEYRADFYDQSGVFMPLTSFDKLEVWNEYQSGLSMLSLSEATPSNLKKKFNVWRALIPRDSTNGRDRIRNTWAYVKLSNICKNTYRAELHDIMVHYNV</sequence>
<reference evidence="3 4" key="1">
    <citation type="submission" date="2020-07" db="EMBL/GenBank/DDBJ databases">
        <title>Taxonomic proposal: Crassvirales, a new order of highly abundant and diverse bacterial viruses.</title>
        <authorList>
            <person name="Shkoporov A.N."/>
            <person name="Stockdale S.R."/>
            <person name="Guerin E."/>
            <person name="Ross R.P."/>
            <person name="Hill C."/>
        </authorList>
    </citation>
    <scope>NUCLEOTIDE SEQUENCE [LARGE SCALE GENOMIC DNA]</scope>
</reference>
<evidence type="ECO:0000259" key="2">
    <source>
        <dbReference type="Pfam" id="PF25731"/>
    </source>
</evidence>
<dbReference type="KEGG" id="vg:65129777"/>
<dbReference type="EMBL" id="MT774388">
    <property type="protein sequence ID" value="QOR59231.1"/>
    <property type="molecule type" value="Genomic_DNA"/>
</dbReference>
<protein>
    <submittedName>
        <fullName evidence="3">Stabilization protein</fullName>
    </submittedName>
</protein>
<evidence type="ECO:0000313" key="3">
    <source>
        <dbReference type="EMBL" id="QOR59231.1"/>
    </source>
</evidence>
<evidence type="ECO:0000313" key="4">
    <source>
        <dbReference type="Proteomes" id="UP000593627"/>
    </source>
</evidence>
<feature type="domain" description="Crassvirus muzzle protein N-terminal region" evidence="2">
    <location>
        <begin position="4"/>
        <end position="1241"/>
    </location>
</feature>
<dbReference type="RefSeq" id="YP_010111389.1">
    <property type="nucleotide sequence ID" value="NC_055881.1"/>
</dbReference>
<feature type="domain" description="Crassvirus muzzle protein C-terminal" evidence="1">
    <location>
        <begin position="1249"/>
        <end position="1339"/>
    </location>
</feature>
<keyword evidence="4" id="KW-1185">Reference proteome</keyword>
<dbReference type="Pfam" id="PF25731">
    <property type="entry name" value="crAss_MUZ"/>
    <property type="match status" value="1"/>
</dbReference>
<dbReference type="Pfam" id="PF25729">
    <property type="entry name" value="crAss_MUZ_C"/>
    <property type="match status" value="1"/>
</dbReference>